<keyword evidence="2 6" id="KW-0812">Transmembrane</keyword>
<comment type="caution">
    <text evidence="7">The sequence shown here is derived from an EMBL/GenBank/DDBJ whole genome shotgun (WGS) entry which is preliminary data.</text>
</comment>
<evidence type="ECO:0000313" key="7">
    <source>
        <dbReference type="EMBL" id="KAH8020561.1"/>
    </source>
</evidence>
<evidence type="ECO:0000256" key="5">
    <source>
        <dbReference type="SAM" id="MobiDB-lite"/>
    </source>
</evidence>
<dbReference type="Proteomes" id="UP000821866">
    <property type="component" value="Chromosome 7"/>
</dbReference>
<organism evidence="7 8">
    <name type="scientific">Rhipicephalus microplus</name>
    <name type="common">Cattle tick</name>
    <name type="synonym">Boophilus microplus</name>
    <dbReference type="NCBI Taxonomy" id="6941"/>
    <lineage>
        <taxon>Eukaryota</taxon>
        <taxon>Metazoa</taxon>
        <taxon>Ecdysozoa</taxon>
        <taxon>Arthropoda</taxon>
        <taxon>Chelicerata</taxon>
        <taxon>Arachnida</taxon>
        <taxon>Acari</taxon>
        <taxon>Parasitiformes</taxon>
        <taxon>Ixodida</taxon>
        <taxon>Ixodoidea</taxon>
        <taxon>Ixodidae</taxon>
        <taxon>Rhipicephalinae</taxon>
        <taxon>Rhipicephalus</taxon>
        <taxon>Boophilus</taxon>
    </lineage>
</organism>
<reference evidence="7" key="2">
    <citation type="submission" date="2021-09" db="EMBL/GenBank/DDBJ databases">
        <authorList>
            <person name="Jia N."/>
            <person name="Wang J."/>
            <person name="Shi W."/>
            <person name="Du L."/>
            <person name="Sun Y."/>
            <person name="Zhan W."/>
            <person name="Jiang J."/>
            <person name="Wang Q."/>
            <person name="Zhang B."/>
            <person name="Ji P."/>
            <person name="Sakyi L.B."/>
            <person name="Cui X."/>
            <person name="Yuan T."/>
            <person name="Jiang B."/>
            <person name="Yang W."/>
            <person name="Lam T.T.-Y."/>
            <person name="Chang Q."/>
            <person name="Ding S."/>
            <person name="Wang X."/>
            <person name="Zhu J."/>
            <person name="Ruan X."/>
            <person name="Zhao L."/>
            <person name="Wei J."/>
            <person name="Que T."/>
            <person name="Du C."/>
            <person name="Cheng J."/>
            <person name="Dai P."/>
            <person name="Han X."/>
            <person name="Huang E."/>
            <person name="Gao Y."/>
            <person name="Liu J."/>
            <person name="Shao H."/>
            <person name="Ye R."/>
            <person name="Li L."/>
            <person name="Wei W."/>
            <person name="Wang X."/>
            <person name="Wang C."/>
            <person name="Huo Q."/>
            <person name="Li W."/>
            <person name="Guo W."/>
            <person name="Chen H."/>
            <person name="Chen S."/>
            <person name="Zhou L."/>
            <person name="Zhou L."/>
            <person name="Ni X."/>
            <person name="Tian J."/>
            <person name="Zhou Y."/>
            <person name="Sheng Y."/>
            <person name="Liu T."/>
            <person name="Pan Y."/>
            <person name="Xia L."/>
            <person name="Li J."/>
            <person name="Zhao F."/>
            <person name="Cao W."/>
        </authorList>
    </citation>
    <scope>NUCLEOTIDE SEQUENCE</scope>
    <source>
        <strain evidence="7">Rmic-2018</strain>
        <tissue evidence="7">Larvae</tissue>
    </source>
</reference>
<dbReference type="GO" id="GO:0016020">
    <property type="term" value="C:membrane"/>
    <property type="evidence" value="ECO:0007669"/>
    <property type="project" value="UniProtKB-SubCell"/>
</dbReference>
<evidence type="ECO:0000256" key="4">
    <source>
        <dbReference type="ARBA" id="ARBA00023136"/>
    </source>
</evidence>
<dbReference type="InterPro" id="IPR004895">
    <property type="entry name" value="Prenylated_rab_accept_PRA1"/>
</dbReference>
<keyword evidence="8" id="KW-1185">Reference proteome</keyword>
<evidence type="ECO:0000313" key="8">
    <source>
        <dbReference type="Proteomes" id="UP000821866"/>
    </source>
</evidence>
<evidence type="ECO:0008006" key="9">
    <source>
        <dbReference type="Google" id="ProtNLM"/>
    </source>
</evidence>
<feature type="transmembrane region" description="Helical" evidence="6">
    <location>
        <begin position="73"/>
        <end position="93"/>
    </location>
</feature>
<reference evidence="7" key="1">
    <citation type="journal article" date="2020" name="Cell">
        <title>Large-Scale Comparative Analyses of Tick Genomes Elucidate Their Genetic Diversity and Vector Capacities.</title>
        <authorList>
            <consortium name="Tick Genome and Microbiome Consortium (TIGMIC)"/>
            <person name="Jia N."/>
            <person name="Wang J."/>
            <person name="Shi W."/>
            <person name="Du L."/>
            <person name="Sun Y."/>
            <person name="Zhan W."/>
            <person name="Jiang J.F."/>
            <person name="Wang Q."/>
            <person name="Zhang B."/>
            <person name="Ji P."/>
            <person name="Bell-Sakyi L."/>
            <person name="Cui X.M."/>
            <person name="Yuan T.T."/>
            <person name="Jiang B.G."/>
            <person name="Yang W.F."/>
            <person name="Lam T.T."/>
            <person name="Chang Q.C."/>
            <person name="Ding S.J."/>
            <person name="Wang X.J."/>
            <person name="Zhu J.G."/>
            <person name="Ruan X.D."/>
            <person name="Zhao L."/>
            <person name="Wei J.T."/>
            <person name="Ye R.Z."/>
            <person name="Que T.C."/>
            <person name="Du C.H."/>
            <person name="Zhou Y.H."/>
            <person name="Cheng J.X."/>
            <person name="Dai P.F."/>
            <person name="Guo W.B."/>
            <person name="Han X.H."/>
            <person name="Huang E.J."/>
            <person name="Li L.F."/>
            <person name="Wei W."/>
            <person name="Gao Y.C."/>
            <person name="Liu J.Z."/>
            <person name="Shao H.Z."/>
            <person name="Wang X."/>
            <person name="Wang C.C."/>
            <person name="Yang T.C."/>
            <person name="Huo Q.B."/>
            <person name="Li W."/>
            <person name="Chen H.Y."/>
            <person name="Chen S.E."/>
            <person name="Zhou L.G."/>
            <person name="Ni X.B."/>
            <person name="Tian J.H."/>
            <person name="Sheng Y."/>
            <person name="Liu T."/>
            <person name="Pan Y.S."/>
            <person name="Xia L.Y."/>
            <person name="Li J."/>
            <person name="Zhao F."/>
            <person name="Cao W.C."/>
        </authorList>
    </citation>
    <scope>NUCLEOTIDE SEQUENCE</scope>
    <source>
        <strain evidence="7">Rmic-2018</strain>
    </source>
</reference>
<feature type="transmembrane region" description="Helical" evidence="6">
    <location>
        <begin position="128"/>
        <end position="146"/>
    </location>
</feature>
<feature type="transmembrane region" description="Helical" evidence="6">
    <location>
        <begin position="105"/>
        <end position="122"/>
    </location>
</feature>
<feature type="region of interest" description="Disordered" evidence="5">
    <location>
        <begin position="185"/>
        <end position="209"/>
    </location>
</feature>
<keyword evidence="4 6" id="KW-0472">Membrane</keyword>
<dbReference type="EMBL" id="JABSTU010000009">
    <property type="protein sequence ID" value="KAH8020561.1"/>
    <property type="molecule type" value="Genomic_DNA"/>
</dbReference>
<protein>
    <recommendedName>
        <fullName evidence="9">PRA1 family protein</fullName>
    </recommendedName>
</protein>
<dbReference type="PANTHER" id="PTHR12859:SF0">
    <property type="entry name" value="PRA1 FAMILY PROTEIN"/>
    <property type="match status" value="1"/>
</dbReference>
<comment type="subcellular location">
    <subcellularLocation>
        <location evidence="1">Membrane</location>
        <topology evidence="1">Multi-pass membrane protein</topology>
    </subcellularLocation>
</comment>
<evidence type="ECO:0000256" key="1">
    <source>
        <dbReference type="ARBA" id="ARBA00004141"/>
    </source>
</evidence>
<proteinExistence type="predicted"/>
<evidence type="ECO:0000256" key="6">
    <source>
        <dbReference type="SAM" id="Phobius"/>
    </source>
</evidence>
<accession>A0A9J6DF44</accession>
<dbReference type="VEuPathDB" id="VectorBase:LOC119174977"/>
<evidence type="ECO:0000256" key="2">
    <source>
        <dbReference type="ARBA" id="ARBA00022692"/>
    </source>
</evidence>
<keyword evidence="3 6" id="KW-1133">Transmembrane helix</keyword>
<gene>
    <name evidence="7" type="ORF">HPB51_002510</name>
</gene>
<name>A0A9J6DF44_RHIMP</name>
<sequence length="351" mass="39634">MYRDILRLLLKTAGSENAWAQFSWIIDDRIPLESRFDLRQSLRKKTPVSTSQVKIIGNTIRCQTTLARILHPSKMLCGMLAVTVAFGLFYYITNSKRAAIKFKRDHPILSILIILTGGYFIVHVLGSVVVFLFGILLPIVLVFIHASMRLRNIKNKLTNKIETIGLKKTPMGLFLDALGQEQEAGSEELLPPPRPFTGDKPPPSERDREPRTWVCIGRFAQRPKKLPRLRVPCFAKRALFRVRLLQPRRWKLHEVFGEPSPVSVLSFVVSVATLRTLASARKARWKAPSVPQARSSDEPASLRPSLLPVDFIIRASSANSRYANAAHLVVKKVNKRFAPPCQSYLLLFAPP</sequence>
<evidence type="ECO:0000256" key="3">
    <source>
        <dbReference type="ARBA" id="ARBA00022989"/>
    </source>
</evidence>
<dbReference type="AlphaFoldDB" id="A0A9J6DF44"/>
<dbReference type="PANTHER" id="PTHR12859">
    <property type="entry name" value="PRA1 PROTEIN"/>
    <property type="match status" value="1"/>
</dbReference>
<dbReference type="Pfam" id="PF03208">
    <property type="entry name" value="PRA1"/>
    <property type="match status" value="1"/>
</dbReference>